<keyword evidence="3" id="KW-1185">Reference proteome</keyword>
<gene>
    <name evidence="2" type="ORF">ACFSBT_01800</name>
</gene>
<feature type="transmembrane region" description="Helical" evidence="1">
    <location>
        <begin position="66"/>
        <end position="88"/>
    </location>
</feature>
<dbReference type="EMBL" id="JBHUDC010000002">
    <property type="protein sequence ID" value="MFD1512013.1"/>
    <property type="molecule type" value="Genomic_DNA"/>
</dbReference>
<sequence>MLLSLVVGAVGLPYATLWATRSARVRHRAVAAADRGWHRVAALVGAGVGVLTLGAANGGGPAIPFWFGWALATFGLLAFAHVDLFVAAARMRSYPDDRALHYDLATPRTWPATSARIVSAWGVVMRRHRWLWPALLACSVLFALGPRVVATTWWLALAADTLVLGLCCLPFPRLVALPAGFDGDLPSTA</sequence>
<feature type="transmembrane region" description="Helical" evidence="1">
    <location>
        <begin position="36"/>
        <end position="54"/>
    </location>
</feature>
<keyword evidence="1" id="KW-1133">Transmembrane helix</keyword>
<keyword evidence="1" id="KW-0472">Membrane</keyword>
<proteinExistence type="predicted"/>
<accession>A0ABD6ARY7</accession>
<reference evidence="2 3" key="1">
    <citation type="journal article" date="2019" name="Int. J. Syst. Evol. Microbiol.">
        <title>The Global Catalogue of Microorganisms (GCM) 10K type strain sequencing project: providing services to taxonomists for standard genome sequencing and annotation.</title>
        <authorList>
            <consortium name="The Broad Institute Genomics Platform"/>
            <consortium name="The Broad Institute Genome Sequencing Center for Infectious Disease"/>
            <person name="Wu L."/>
            <person name="Ma J."/>
        </authorList>
    </citation>
    <scope>NUCLEOTIDE SEQUENCE [LARGE SCALE GENOMIC DNA]</scope>
    <source>
        <strain evidence="2 3">CGMCC 1.12563</strain>
    </source>
</reference>
<evidence type="ECO:0000313" key="2">
    <source>
        <dbReference type="EMBL" id="MFD1512013.1"/>
    </source>
</evidence>
<dbReference type="RefSeq" id="WP_250872001.1">
    <property type="nucleotide sequence ID" value="NZ_JALXFV010000002.1"/>
</dbReference>
<evidence type="ECO:0000256" key="1">
    <source>
        <dbReference type="SAM" id="Phobius"/>
    </source>
</evidence>
<name>A0ABD6ARY7_9EURY</name>
<evidence type="ECO:0000313" key="3">
    <source>
        <dbReference type="Proteomes" id="UP001597187"/>
    </source>
</evidence>
<dbReference type="Proteomes" id="UP001597187">
    <property type="component" value="Unassembled WGS sequence"/>
</dbReference>
<protein>
    <submittedName>
        <fullName evidence="2">Uncharacterized protein</fullName>
    </submittedName>
</protein>
<organism evidence="2 3">
    <name type="scientific">Halomarina rubra</name>
    <dbReference type="NCBI Taxonomy" id="2071873"/>
    <lineage>
        <taxon>Archaea</taxon>
        <taxon>Methanobacteriati</taxon>
        <taxon>Methanobacteriota</taxon>
        <taxon>Stenosarchaea group</taxon>
        <taxon>Halobacteria</taxon>
        <taxon>Halobacteriales</taxon>
        <taxon>Natronomonadaceae</taxon>
        <taxon>Halomarina</taxon>
    </lineage>
</organism>
<feature type="transmembrane region" description="Helical" evidence="1">
    <location>
        <begin position="6"/>
        <end position="24"/>
    </location>
</feature>
<keyword evidence="1" id="KW-0812">Transmembrane</keyword>
<feature type="transmembrane region" description="Helical" evidence="1">
    <location>
        <begin position="130"/>
        <end position="146"/>
    </location>
</feature>
<dbReference type="AlphaFoldDB" id="A0ABD6ARY7"/>
<comment type="caution">
    <text evidence="2">The sequence shown here is derived from an EMBL/GenBank/DDBJ whole genome shotgun (WGS) entry which is preliminary data.</text>
</comment>